<accession>X1BY37</accession>
<dbReference type="AlphaFoldDB" id="X1BY37"/>
<reference evidence="1" key="1">
    <citation type="journal article" date="2014" name="Front. Microbiol.">
        <title>High frequency of phylogenetically diverse reductive dehalogenase-homologous genes in deep subseafloor sedimentary metagenomes.</title>
        <authorList>
            <person name="Kawai M."/>
            <person name="Futagami T."/>
            <person name="Toyoda A."/>
            <person name="Takaki Y."/>
            <person name="Nishi S."/>
            <person name="Hori S."/>
            <person name="Arai W."/>
            <person name="Tsubouchi T."/>
            <person name="Morono Y."/>
            <person name="Uchiyama I."/>
            <person name="Ito T."/>
            <person name="Fujiyama A."/>
            <person name="Inagaki F."/>
            <person name="Takami H."/>
        </authorList>
    </citation>
    <scope>NUCLEOTIDE SEQUENCE</scope>
    <source>
        <strain evidence="1">Expedition CK06-06</strain>
    </source>
</reference>
<gene>
    <name evidence="1" type="ORF">S01H4_39511</name>
</gene>
<feature type="non-terminal residue" evidence="1">
    <location>
        <position position="1"/>
    </location>
</feature>
<sequence length="149" mass="16473">LMYEITPANIQGDVIEANEDGSFSFQFPTTGFSGPMVVKVTAEDWNGNRVEASITLVDEGAIPSFTATPGNIQVTLYWDPVPLAESYTLYYTDNDALPSADYGFKVDNVSSPYTLTNLENGMNNRRTSRGRDVHYSQSSRIISNKRITS</sequence>
<protein>
    <recommendedName>
        <fullName evidence="2">Bacterial Ig-like domain-containing protein</fullName>
    </recommendedName>
</protein>
<name>X1BY37_9ZZZZ</name>
<comment type="caution">
    <text evidence="1">The sequence shown here is derived from an EMBL/GenBank/DDBJ whole genome shotgun (WGS) entry which is preliminary data.</text>
</comment>
<evidence type="ECO:0000313" key="1">
    <source>
        <dbReference type="EMBL" id="GAG99930.1"/>
    </source>
</evidence>
<organism evidence="1">
    <name type="scientific">marine sediment metagenome</name>
    <dbReference type="NCBI Taxonomy" id="412755"/>
    <lineage>
        <taxon>unclassified sequences</taxon>
        <taxon>metagenomes</taxon>
        <taxon>ecological metagenomes</taxon>
    </lineage>
</organism>
<dbReference type="EMBL" id="BART01021409">
    <property type="protein sequence ID" value="GAG99930.1"/>
    <property type="molecule type" value="Genomic_DNA"/>
</dbReference>
<evidence type="ECO:0008006" key="2">
    <source>
        <dbReference type="Google" id="ProtNLM"/>
    </source>
</evidence>
<proteinExistence type="predicted"/>